<keyword evidence="2" id="KW-1185">Reference proteome</keyword>
<dbReference type="PANTHER" id="PTHR41913">
    <property type="entry name" value="DUF1684 DOMAIN-CONTAINING PROTEIN"/>
    <property type="match status" value="1"/>
</dbReference>
<accession>A0A5J5IEV9</accession>
<comment type="caution">
    <text evidence="1">The sequence shown here is derived from an EMBL/GenBank/DDBJ whole genome shotgun (WGS) entry which is preliminary data.</text>
</comment>
<dbReference type="Proteomes" id="UP000326903">
    <property type="component" value="Unassembled WGS sequence"/>
</dbReference>
<dbReference type="EMBL" id="VYQF01000010">
    <property type="protein sequence ID" value="KAA9035867.1"/>
    <property type="molecule type" value="Genomic_DNA"/>
</dbReference>
<reference evidence="1 2" key="1">
    <citation type="submission" date="2019-09" db="EMBL/GenBank/DDBJ databases">
        <title>Draft genome sequence of Ginsengibacter sp. BR5-29.</title>
        <authorList>
            <person name="Im W.-T."/>
        </authorList>
    </citation>
    <scope>NUCLEOTIDE SEQUENCE [LARGE SCALE GENOMIC DNA]</scope>
    <source>
        <strain evidence="1 2">BR5-29</strain>
    </source>
</reference>
<gene>
    <name evidence="1" type="ORF">FW778_20140</name>
</gene>
<sequence>MFFSRQTFKEFSFFFLILVSTFKNVPAQNKAYEDSLISFRERYINTHEVVGKEDRKYIQFFPVDENLRIIASFERINDTKGFDMSTASGVKQKYFHYGLLTFKVHDSLAHLYVYQSASLMKQKKYKDYLFVPFGDATSGFESYGGGRYLDFTVSDIKNKKLLIDFNKAYNPYCAYTTGYNCPIPPKENLLAVAIPAGEKNYGKPVH</sequence>
<dbReference type="AlphaFoldDB" id="A0A5J5IEV9"/>
<name>A0A5J5IEV9_9BACT</name>
<evidence type="ECO:0000313" key="1">
    <source>
        <dbReference type="EMBL" id="KAA9035867.1"/>
    </source>
</evidence>
<dbReference type="InterPro" id="IPR012467">
    <property type="entry name" value="DUF1684"/>
</dbReference>
<dbReference type="RefSeq" id="WP_150416694.1">
    <property type="nucleotide sequence ID" value="NZ_VYQF01000010.1"/>
</dbReference>
<evidence type="ECO:0000313" key="2">
    <source>
        <dbReference type="Proteomes" id="UP000326903"/>
    </source>
</evidence>
<organism evidence="1 2">
    <name type="scientific">Ginsengibacter hankyongi</name>
    <dbReference type="NCBI Taxonomy" id="2607284"/>
    <lineage>
        <taxon>Bacteria</taxon>
        <taxon>Pseudomonadati</taxon>
        <taxon>Bacteroidota</taxon>
        <taxon>Chitinophagia</taxon>
        <taxon>Chitinophagales</taxon>
        <taxon>Chitinophagaceae</taxon>
        <taxon>Ginsengibacter</taxon>
    </lineage>
</organism>
<dbReference type="PANTHER" id="PTHR41913:SF1">
    <property type="entry name" value="DUF1684 DOMAIN-CONTAINING PROTEIN"/>
    <property type="match status" value="1"/>
</dbReference>
<protein>
    <submittedName>
        <fullName evidence="1">DUF1684 domain-containing protein</fullName>
    </submittedName>
</protein>
<dbReference type="Pfam" id="PF07920">
    <property type="entry name" value="DUF1684"/>
    <property type="match status" value="1"/>
</dbReference>
<proteinExistence type="predicted"/>